<protein>
    <submittedName>
        <fullName evidence="1">Uncharacterized protein</fullName>
    </submittedName>
</protein>
<dbReference type="KEGG" id="hni:W911_14805"/>
<gene>
    <name evidence="1" type="ORF">W911_14805</name>
</gene>
<organism evidence="1 2">
    <name type="scientific">Hyphomicrobium nitrativorans NL23</name>
    <dbReference type="NCBI Taxonomy" id="1029756"/>
    <lineage>
        <taxon>Bacteria</taxon>
        <taxon>Pseudomonadati</taxon>
        <taxon>Pseudomonadota</taxon>
        <taxon>Alphaproteobacteria</taxon>
        <taxon>Hyphomicrobiales</taxon>
        <taxon>Hyphomicrobiaceae</taxon>
        <taxon>Hyphomicrobium</taxon>
    </lineage>
</organism>
<accession>V5SIP8</accession>
<evidence type="ECO:0000313" key="1">
    <source>
        <dbReference type="EMBL" id="AHB50362.1"/>
    </source>
</evidence>
<dbReference type="Proteomes" id="UP000018542">
    <property type="component" value="Chromosome"/>
</dbReference>
<dbReference type="HOGENOM" id="CLU_2553680_0_0_5"/>
<dbReference type="EMBL" id="CP006912">
    <property type="protein sequence ID" value="AHB50362.1"/>
    <property type="molecule type" value="Genomic_DNA"/>
</dbReference>
<proteinExistence type="predicted"/>
<evidence type="ECO:0000313" key="2">
    <source>
        <dbReference type="Proteomes" id="UP000018542"/>
    </source>
</evidence>
<reference evidence="1 2" key="1">
    <citation type="journal article" date="2014" name="Genome Announc.">
        <title>Complete Genome Sequence of Hyphomicrobium nitrativorans Strain NL23, a Denitrifying Bacterium Isolated from Biofilm of a Methanol-Fed Denitrification System Treating Seawater at the Montreal Biodome.</title>
        <authorList>
            <person name="Martineau C."/>
            <person name="Villeneuve C."/>
            <person name="Mauffrey F."/>
            <person name="Villemur R."/>
        </authorList>
    </citation>
    <scope>NUCLEOTIDE SEQUENCE [LARGE SCALE GENOMIC DNA]</scope>
    <source>
        <strain evidence="1">NL23</strain>
    </source>
</reference>
<name>V5SIP8_9HYPH</name>
<sequence length="82" mass="8857">MQQDDVPRMGTMRFDDKIHVETDQTAVWVLDIRPRKAIFAPVGRVDDAKPDTLVKLGDMALHGTLHISGAEAAVSGDVSDGA</sequence>
<dbReference type="AlphaFoldDB" id="V5SIP8"/>
<keyword evidence="2" id="KW-1185">Reference proteome</keyword>